<protein>
    <submittedName>
        <fullName evidence="5">Uncharacterized protein</fullName>
    </submittedName>
</protein>
<evidence type="ECO:0000256" key="3">
    <source>
        <dbReference type="ARBA" id="ARBA00022825"/>
    </source>
</evidence>
<dbReference type="Pfam" id="PF00089">
    <property type="entry name" value="Trypsin"/>
    <property type="match status" value="2"/>
</dbReference>
<gene>
    <name evidence="5" type="ORF">CTOB1V02_LOCUS5827</name>
</gene>
<evidence type="ECO:0000313" key="5">
    <source>
        <dbReference type="EMBL" id="CAD7227934.1"/>
    </source>
</evidence>
<dbReference type="AlphaFoldDB" id="A0A7R8WCJ1"/>
<dbReference type="OrthoDB" id="546450at2759"/>
<dbReference type="InterPro" id="IPR043504">
    <property type="entry name" value="Peptidase_S1_PA_chymotrypsin"/>
</dbReference>
<evidence type="ECO:0000256" key="1">
    <source>
        <dbReference type="ARBA" id="ARBA00022670"/>
    </source>
</evidence>
<dbReference type="GO" id="GO:0006508">
    <property type="term" value="P:proteolysis"/>
    <property type="evidence" value="ECO:0007669"/>
    <property type="project" value="UniProtKB-KW"/>
</dbReference>
<organism evidence="5">
    <name type="scientific">Cyprideis torosa</name>
    <dbReference type="NCBI Taxonomy" id="163714"/>
    <lineage>
        <taxon>Eukaryota</taxon>
        <taxon>Metazoa</taxon>
        <taxon>Ecdysozoa</taxon>
        <taxon>Arthropoda</taxon>
        <taxon>Crustacea</taxon>
        <taxon>Oligostraca</taxon>
        <taxon>Ostracoda</taxon>
        <taxon>Podocopa</taxon>
        <taxon>Podocopida</taxon>
        <taxon>Cytherocopina</taxon>
        <taxon>Cytheroidea</taxon>
        <taxon>Cytherideidae</taxon>
        <taxon>Cyprideis</taxon>
    </lineage>
</organism>
<keyword evidence="2" id="KW-0378">Hydrolase</keyword>
<dbReference type="PROSITE" id="PS50240">
    <property type="entry name" value="TRYPSIN_DOM"/>
    <property type="match status" value="1"/>
</dbReference>
<dbReference type="PANTHER" id="PTHR24276:SF91">
    <property type="entry name" value="AT26814P-RELATED"/>
    <property type="match status" value="1"/>
</dbReference>
<reference evidence="5" key="1">
    <citation type="submission" date="2020-11" db="EMBL/GenBank/DDBJ databases">
        <authorList>
            <person name="Tran Van P."/>
        </authorList>
    </citation>
    <scope>NUCLEOTIDE SEQUENCE</scope>
</reference>
<dbReference type="SMART" id="SM00020">
    <property type="entry name" value="Tryp_SPc"/>
    <property type="match status" value="1"/>
</dbReference>
<keyword evidence="4" id="KW-1015">Disulfide bond</keyword>
<keyword evidence="3" id="KW-0720">Serine protease</keyword>
<evidence type="ECO:0000256" key="2">
    <source>
        <dbReference type="ARBA" id="ARBA00022801"/>
    </source>
</evidence>
<evidence type="ECO:0000256" key="4">
    <source>
        <dbReference type="ARBA" id="ARBA00023157"/>
    </source>
</evidence>
<dbReference type="GO" id="GO:0004252">
    <property type="term" value="F:serine-type endopeptidase activity"/>
    <property type="evidence" value="ECO:0007669"/>
    <property type="project" value="InterPro"/>
</dbReference>
<dbReference type="EMBL" id="OB661315">
    <property type="protein sequence ID" value="CAD7227934.1"/>
    <property type="molecule type" value="Genomic_DNA"/>
</dbReference>
<dbReference type="InterPro" id="IPR009003">
    <property type="entry name" value="Peptidase_S1_PA"/>
</dbReference>
<dbReference type="InterPro" id="IPR001254">
    <property type="entry name" value="Trypsin_dom"/>
</dbReference>
<dbReference type="SUPFAM" id="SSF50494">
    <property type="entry name" value="Trypsin-like serine proteases"/>
    <property type="match status" value="1"/>
</dbReference>
<sequence length="154" mass="16683">MAISVHTTVIAGEHHVDVESGDEVFVRIKEFIPHPDYNFFGSLWSNDIALLILEEPLPLGPRPGRAIALKAAKLTEEEIVPGTSVTVMGFGHLKYGGNESKVLRKGDSGGPVVLTERPDVVVGTVCGGYKCGEKPGVYSNMYDFVDWVNANKVD</sequence>
<dbReference type="InterPro" id="IPR050430">
    <property type="entry name" value="Peptidase_S1"/>
</dbReference>
<name>A0A7R8WCJ1_9CRUS</name>
<accession>A0A7R8WCJ1</accession>
<keyword evidence="1" id="KW-0645">Protease</keyword>
<dbReference type="PANTHER" id="PTHR24276">
    <property type="entry name" value="POLYSERASE-RELATED"/>
    <property type="match status" value="1"/>
</dbReference>
<proteinExistence type="predicted"/>
<dbReference type="Gene3D" id="2.40.10.10">
    <property type="entry name" value="Trypsin-like serine proteases"/>
    <property type="match status" value="3"/>
</dbReference>